<evidence type="ECO:0000256" key="7">
    <source>
        <dbReference type="ARBA" id="ARBA00023242"/>
    </source>
</evidence>
<keyword evidence="13" id="KW-1185">Reference proteome</keyword>
<dbReference type="Proteomes" id="UP000799438">
    <property type="component" value="Unassembled WGS sequence"/>
</dbReference>
<reference evidence="12" key="1">
    <citation type="journal article" date="2020" name="Stud. Mycol.">
        <title>101 Dothideomycetes genomes: a test case for predicting lifestyles and emergence of pathogens.</title>
        <authorList>
            <person name="Haridas S."/>
            <person name="Albert R."/>
            <person name="Binder M."/>
            <person name="Bloem J."/>
            <person name="Labutti K."/>
            <person name="Salamov A."/>
            <person name="Andreopoulos B."/>
            <person name="Baker S."/>
            <person name="Barry K."/>
            <person name="Bills G."/>
            <person name="Bluhm B."/>
            <person name="Cannon C."/>
            <person name="Castanera R."/>
            <person name="Culley D."/>
            <person name="Daum C."/>
            <person name="Ezra D."/>
            <person name="Gonzalez J."/>
            <person name="Henrissat B."/>
            <person name="Kuo A."/>
            <person name="Liang C."/>
            <person name="Lipzen A."/>
            <person name="Lutzoni F."/>
            <person name="Magnuson J."/>
            <person name="Mondo S."/>
            <person name="Nolan M."/>
            <person name="Ohm R."/>
            <person name="Pangilinan J."/>
            <person name="Park H.-J."/>
            <person name="Ramirez L."/>
            <person name="Alfaro M."/>
            <person name="Sun H."/>
            <person name="Tritt A."/>
            <person name="Yoshinaga Y."/>
            <person name="Zwiers L.-H."/>
            <person name="Turgeon B."/>
            <person name="Goodwin S."/>
            <person name="Spatafora J."/>
            <person name="Crous P."/>
            <person name="Grigoriev I."/>
        </authorList>
    </citation>
    <scope>NUCLEOTIDE SEQUENCE</scope>
    <source>
        <strain evidence="12">CBS 121167</strain>
    </source>
</reference>
<feature type="region of interest" description="Disordered" evidence="10">
    <location>
        <begin position="947"/>
        <end position="1004"/>
    </location>
</feature>
<dbReference type="PANTHER" id="PTHR12809">
    <property type="entry name" value="MEDIATOR COMPLEX SUBUNIT"/>
    <property type="match status" value="1"/>
</dbReference>
<dbReference type="PANTHER" id="PTHR12809:SF2">
    <property type="entry name" value="MEDIATOR OF RNA POLYMERASE II TRANSCRIPTION SUBUNIT 14"/>
    <property type="match status" value="1"/>
</dbReference>
<evidence type="ECO:0000256" key="10">
    <source>
        <dbReference type="SAM" id="MobiDB-lite"/>
    </source>
</evidence>
<accession>A0A6A6BM51</accession>
<evidence type="ECO:0000256" key="5">
    <source>
        <dbReference type="ARBA" id="ARBA00023159"/>
    </source>
</evidence>
<dbReference type="Pfam" id="PF08638">
    <property type="entry name" value="Med14"/>
    <property type="match status" value="1"/>
</dbReference>
<gene>
    <name evidence="12" type="ORF">K452DRAFT_222960</name>
</gene>
<evidence type="ECO:0000256" key="2">
    <source>
        <dbReference type="ARBA" id="ARBA00007813"/>
    </source>
</evidence>
<name>A0A6A6BM51_9PEZI</name>
<dbReference type="GO" id="GO:0016592">
    <property type="term" value="C:mediator complex"/>
    <property type="evidence" value="ECO:0007669"/>
    <property type="project" value="UniProtKB-UniRule"/>
</dbReference>
<keyword evidence="7 9" id="KW-0539">Nucleus</keyword>
<feature type="compositionally biased region" description="Low complexity" evidence="10">
    <location>
        <begin position="958"/>
        <end position="992"/>
    </location>
</feature>
<evidence type="ECO:0000256" key="8">
    <source>
        <dbReference type="ARBA" id="ARBA00032007"/>
    </source>
</evidence>
<organism evidence="12 13">
    <name type="scientific">Aplosporella prunicola CBS 121167</name>
    <dbReference type="NCBI Taxonomy" id="1176127"/>
    <lineage>
        <taxon>Eukaryota</taxon>
        <taxon>Fungi</taxon>
        <taxon>Dikarya</taxon>
        <taxon>Ascomycota</taxon>
        <taxon>Pezizomycotina</taxon>
        <taxon>Dothideomycetes</taxon>
        <taxon>Dothideomycetes incertae sedis</taxon>
        <taxon>Botryosphaeriales</taxon>
        <taxon>Aplosporellaceae</taxon>
        <taxon>Aplosporella</taxon>
    </lineage>
</organism>
<comment type="function">
    <text evidence="9">Component of the Mediator complex, a coactivator involved in the regulated transcription of nearly all RNA polymerase II-dependent genes. Mediator functions as a bridge to convey information from gene-specific regulatory proteins to the basal RNA polymerase II transcription machinery. Mediator is recruited to promoters by direct interactions with regulatory proteins and serves as a scaffold for the assembly of a functional preinitiation complex with RNA polymerase II and the general transcription factors.</text>
</comment>
<evidence type="ECO:0000256" key="6">
    <source>
        <dbReference type="ARBA" id="ARBA00023163"/>
    </source>
</evidence>
<keyword evidence="5 9" id="KW-0010">Activator</keyword>
<evidence type="ECO:0000256" key="9">
    <source>
        <dbReference type="RuleBase" id="RU365082"/>
    </source>
</evidence>
<dbReference type="OrthoDB" id="205099at2759"/>
<proteinExistence type="inferred from homology"/>
<evidence type="ECO:0000256" key="3">
    <source>
        <dbReference type="ARBA" id="ARBA00019619"/>
    </source>
</evidence>
<dbReference type="InterPro" id="IPR055122">
    <property type="entry name" value="Med14_N"/>
</dbReference>
<feature type="region of interest" description="Disordered" evidence="10">
    <location>
        <begin position="1"/>
        <end position="22"/>
    </location>
</feature>
<evidence type="ECO:0000313" key="12">
    <source>
        <dbReference type="EMBL" id="KAF2144483.1"/>
    </source>
</evidence>
<feature type="compositionally biased region" description="Polar residues" evidence="10">
    <location>
        <begin position="8"/>
        <end position="20"/>
    </location>
</feature>
<comment type="similarity">
    <text evidence="2 9">Belongs to the Mediator complex subunit 14 family.</text>
</comment>
<dbReference type="InterPro" id="IPR013947">
    <property type="entry name" value="Mediator_Med14"/>
</dbReference>
<evidence type="ECO:0000259" key="11">
    <source>
        <dbReference type="Pfam" id="PF08638"/>
    </source>
</evidence>
<keyword evidence="4 9" id="KW-0805">Transcription regulation</keyword>
<evidence type="ECO:0000313" key="13">
    <source>
        <dbReference type="Proteomes" id="UP000799438"/>
    </source>
</evidence>
<dbReference type="GO" id="GO:0070847">
    <property type="term" value="C:core mediator complex"/>
    <property type="evidence" value="ECO:0007669"/>
    <property type="project" value="TreeGrafter"/>
</dbReference>
<protein>
    <recommendedName>
        <fullName evidence="3 9">Mediator of RNA polymerase II transcription subunit 14</fullName>
    </recommendedName>
    <alternativeName>
        <fullName evidence="8 9">Mediator complex subunit 14</fullName>
    </alternativeName>
</protein>
<feature type="domain" description="Mediator complex subunit MED14 N-terminal" evidence="11">
    <location>
        <begin position="39"/>
        <end position="250"/>
    </location>
</feature>
<dbReference type="GeneID" id="54294082"/>
<dbReference type="GO" id="GO:0006357">
    <property type="term" value="P:regulation of transcription by RNA polymerase II"/>
    <property type="evidence" value="ECO:0007669"/>
    <property type="project" value="InterPro"/>
</dbReference>
<dbReference type="Pfam" id="PF26204">
    <property type="entry name" value="Med14_fung"/>
    <property type="match status" value="1"/>
</dbReference>
<sequence>MNGRPFTNGATSSSSLQSPAANLDQLPPELAHITENFRPFGKLVGRVAQETGNGFGELLDRMAQLQITPTNPMINGVNGHNMTNGAGTSSATNDEKKSLMLNWAWGEREKYVKLLVLSKWSRQAEEVSRMIDLQGWMHAQLDNYTNASLLMGQLKINTQTMKAPNPDLNTALEVLSTGKVPWMPDLGYLPPDPLTPQQMLKAVQNVNALLSIRINLHEELPRHMKDWTISSGRATFRVPSEFELDVSIADEEPASPFFIVDLRFIFTPKPEVPDDWFRYFVEPHANIVLEKSGLSGLYKWLHGFVLTHKIKTLQKQAEELSRTTWSNTLYIQEVHRSLIVQYWVDQPGAKSWIEIGIASGKPKNGKASWRGPEPPRLAIRWTRKGVLVEDFQLAVDWTDLSLERILKSVIALHTTHILDSIRSQLSPSSETAKLPMHLAISTEEPTDCSLTIRHGSSSQPTEIRIDYVSGRLSIYPSTARSTQAEYEINYLKDIAAEAALRIERQLCANLRVQIEKQAENAGWTLLRHVNIKPDATSAATGQKVITQSFYRGQGWKSKWVIAVTINLGGENWWLCELVEPHVGNAISQAAPLLGTSTLAKKQSISQSFLRALERLAVAEVSFAIAVRDLTHMRVQHTLRREKVSIASEAGSTHITSTCMPTLYIKTSGLVGDSKWAGEVLKLHHYGFESKQGRVVHLVRGEMLKGGVDFRLMSSQDDDVSFNTDGTFIVTLRTAFGESFMDKVVNRLRRIERLGTFIDVVKQQKLHCTSVSLSRLVFRYSGQYQVDISFQDGAPVRLAIEPNNPHRRIAQYLTAILNRQDSKSFVMFARVLCPTLPLLSVFDAIEKASTSTPHIHPRGFDWYRVTYENPPCTFDVRLRTHHNELLWHVNDTASNAQNRRPEFVSALKEFFRLDRGKRHGVRSGLVAKPDGIEEAIKELDEVVRQYALPTPPGGEDAVAAHAAQQQPQPTQQTQAQQNAQRQQQAQMQRQAQMQKEHGPEVIMLD</sequence>
<dbReference type="RefSeq" id="XP_033400195.1">
    <property type="nucleotide sequence ID" value="XM_033536586.1"/>
</dbReference>
<evidence type="ECO:0000256" key="1">
    <source>
        <dbReference type="ARBA" id="ARBA00004123"/>
    </source>
</evidence>
<dbReference type="EMBL" id="ML995479">
    <property type="protein sequence ID" value="KAF2144483.1"/>
    <property type="molecule type" value="Genomic_DNA"/>
</dbReference>
<dbReference type="AlphaFoldDB" id="A0A6A6BM51"/>
<comment type="subcellular location">
    <subcellularLocation>
        <location evidence="1 9">Nucleus</location>
    </subcellularLocation>
</comment>
<evidence type="ECO:0000256" key="4">
    <source>
        <dbReference type="ARBA" id="ARBA00023015"/>
    </source>
</evidence>
<dbReference type="GO" id="GO:0003712">
    <property type="term" value="F:transcription coregulator activity"/>
    <property type="evidence" value="ECO:0007669"/>
    <property type="project" value="UniProtKB-UniRule"/>
</dbReference>
<keyword evidence="6 9" id="KW-0804">Transcription</keyword>
<comment type="subunit">
    <text evidence="9">Component of the Mediator complex.</text>
</comment>